<keyword evidence="1" id="KW-1133">Transmembrane helix</keyword>
<accession>A0A2T9WKX9</accession>
<dbReference type="RefSeq" id="WP_228615035.1">
    <property type="nucleotide sequence ID" value="NZ_QEFP02000001.1"/>
</dbReference>
<dbReference type="AlphaFoldDB" id="A0A2T9WKX9"/>
<feature type="transmembrane region" description="Helical" evidence="1">
    <location>
        <begin position="12"/>
        <end position="31"/>
    </location>
</feature>
<reference evidence="2" key="3">
    <citation type="submission" date="2017-05" db="EMBL/GenBank/DDBJ databases">
        <authorList>
            <person name="Munson-Mcgee J.H."/>
        </authorList>
    </citation>
    <scope>NUCLEOTIDE SEQUENCE</scope>
    <source>
        <strain evidence="2">SCGC AB-777_F03</strain>
    </source>
</reference>
<name>A0A2T9WKX9_NANST</name>
<feature type="transmembrane region" description="Helical" evidence="1">
    <location>
        <begin position="37"/>
        <end position="57"/>
    </location>
</feature>
<feature type="transmembrane region" description="Helical" evidence="1">
    <location>
        <begin position="188"/>
        <end position="205"/>
    </location>
</feature>
<feature type="transmembrane region" description="Helical" evidence="1">
    <location>
        <begin position="244"/>
        <end position="265"/>
    </location>
</feature>
<organism evidence="3">
    <name type="scientific">Nanobsidianus stetteri</name>
    <dbReference type="NCBI Taxonomy" id="1294122"/>
    <lineage>
        <taxon>Archaea</taxon>
        <taxon>Nanobdellota</taxon>
        <taxon>Candidatus Nanoarchaeia</taxon>
        <taxon>Nanoarchaeales</taxon>
        <taxon>Nanopusillaceae</taxon>
        <taxon>Candidatus Nanobsidianus</taxon>
    </lineage>
</organism>
<comment type="caution">
    <text evidence="3">The sequence shown here is derived from an EMBL/GenBank/DDBJ whole genome shotgun (WGS) entry which is preliminary data.</text>
</comment>
<dbReference type="PANTHER" id="PTHR35337:SF1">
    <property type="entry name" value="SLR1478 PROTEIN"/>
    <property type="match status" value="1"/>
</dbReference>
<feature type="transmembrane region" description="Helical" evidence="1">
    <location>
        <begin position="146"/>
        <end position="176"/>
    </location>
</feature>
<reference evidence="3" key="2">
    <citation type="submission" date="2017-05" db="EMBL/GenBank/DDBJ databases">
        <authorList>
            <person name="Song R."/>
            <person name="Chenine A.L."/>
            <person name="Ruprecht R.M."/>
        </authorList>
    </citation>
    <scope>NUCLEOTIDE SEQUENCE</scope>
    <source>
        <strain evidence="3">SCGC AB-777_F03</strain>
    </source>
</reference>
<dbReference type="Proteomes" id="UP000245509">
    <property type="component" value="Unassembled WGS sequence"/>
</dbReference>
<reference evidence="2" key="4">
    <citation type="submission" date="2021-11" db="EMBL/GenBank/DDBJ databases">
        <authorList>
            <person name="Munson-Mcgee J."/>
            <person name="Field E."/>
            <person name="Bateson M."/>
            <person name="Rooney C."/>
            <person name="Stepanauskas R."/>
            <person name="Young M."/>
        </authorList>
    </citation>
    <scope>NUCLEOTIDE SEQUENCE</scope>
    <source>
        <strain evidence="2">SCGC AB-777_F03</strain>
    </source>
</reference>
<keyword evidence="1" id="KW-0812">Transmembrane</keyword>
<dbReference type="EMBL" id="QEFP02000001">
    <property type="protein sequence ID" value="MCC5446817.1"/>
    <property type="molecule type" value="Genomic_DNA"/>
</dbReference>
<dbReference type="PANTHER" id="PTHR35337">
    <property type="entry name" value="SLR1478 PROTEIN"/>
    <property type="match status" value="1"/>
</dbReference>
<dbReference type="InterPro" id="IPR002798">
    <property type="entry name" value="SpoIIM-like"/>
</dbReference>
<feature type="transmembrane region" description="Helical" evidence="1">
    <location>
        <begin position="211"/>
        <end position="232"/>
    </location>
</feature>
<reference evidence="3" key="1">
    <citation type="journal article" date="2015" name="Appl. Environ. Microbiol.">
        <title>Nanoarchaeota, Their Sulfolobales Host, and Nanoarchaeota Virus Distribution across Yellowstone National Park Hot Springs.</title>
        <authorList>
            <person name="Munson-McGee J.H."/>
            <person name="Field E.K."/>
            <person name="Bateson M."/>
            <person name="Rooney C."/>
            <person name="Stepanauskas R."/>
            <person name="Young M.J."/>
        </authorList>
    </citation>
    <scope>NUCLEOTIDE SEQUENCE [LARGE SCALE GENOMIC DNA]</scope>
    <source>
        <strain evidence="3">SCGC AB-777_F03</strain>
    </source>
</reference>
<feature type="transmembrane region" description="Helical" evidence="1">
    <location>
        <begin position="78"/>
        <end position="102"/>
    </location>
</feature>
<gene>
    <name evidence="2" type="ORF">DDW03_000125</name>
    <name evidence="3" type="ORF">DDW03_02315</name>
</gene>
<proteinExistence type="predicted"/>
<evidence type="ECO:0000256" key="1">
    <source>
        <dbReference type="SAM" id="Phobius"/>
    </source>
</evidence>
<keyword evidence="1" id="KW-0472">Membrane</keyword>
<protein>
    <submittedName>
        <fullName evidence="2">Stage II sporulation protein M</fullName>
    </submittedName>
</protein>
<evidence type="ECO:0000313" key="3">
    <source>
        <dbReference type="EMBL" id="PVU68486.1"/>
    </source>
</evidence>
<dbReference type="EMBL" id="QEFP01000010">
    <property type="protein sequence ID" value="PVU68486.1"/>
    <property type="molecule type" value="Genomic_DNA"/>
</dbReference>
<dbReference type="Pfam" id="PF01944">
    <property type="entry name" value="SpoIIM"/>
    <property type="match status" value="1"/>
</dbReference>
<evidence type="ECO:0000313" key="2">
    <source>
        <dbReference type="EMBL" id="MCC5446817.1"/>
    </source>
</evidence>
<sequence length="266" mass="30683">MYDILIEKIRYNYFILFFLSILIIVFSTLLSLKSGPYGGILIIAISLVPFVQIYNKLIEKDEKISEKIKSKRNLFFRYKEYFIMSFVIFFASIIGFYIGYLINYNLFYPQIQAIEDIRENVIALSYGHAIYPNTFFTYILFNNMTVLLLFFSFSIIFGAGSIYLLLWNASIIGVFLGLRASEYVSNNIIYKFILIPTFSLLEILPHGILEFLGYFLAALAGNILSIAFIKNLDRKTLEIILSDSLALFVLSILFIFIAALIEAYII</sequence>